<keyword evidence="2" id="KW-1185">Reference proteome</keyword>
<reference evidence="1 2" key="1">
    <citation type="submission" date="2024-02" db="EMBL/GenBank/DDBJ databases">
        <authorList>
            <person name="Vignale AGUSTIN F."/>
            <person name="Sosa J E."/>
            <person name="Modenutti C."/>
        </authorList>
    </citation>
    <scope>NUCLEOTIDE SEQUENCE [LARGE SCALE GENOMIC DNA]</scope>
</reference>
<dbReference type="AlphaFoldDB" id="A0ABC8RH08"/>
<proteinExistence type="predicted"/>
<gene>
    <name evidence="1" type="ORF">ILEXP_LOCUS11988</name>
</gene>
<sequence>METRRKLKEKLGSDGLVRKGDAKAVASRAAQLGGIVKVESKGSAHGAIGNIVRGGAHGMRYDAMVEGASLKSGNAMGAGGDTFHGFGDALTTGFSNSSGTIEGLGDAFNAFGEGVERDPDGADDSLGYLNEDSAHGRHEAMMSVSVGDVTRSAKIGMFHALATLRPQSKRTGKSVDNNGVCQQGKKGVGPGLGDAHGVVTELDFGQLLGIRKQRADVLQSALFVDKRPL</sequence>
<comment type="caution">
    <text evidence="1">The sequence shown here is derived from an EMBL/GenBank/DDBJ whole genome shotgun (WGS) entry which is preliminary data.</text>
</comment>
<name>A0ABC8RH08_9AQUA</name>
<accession>A0ABC8RH08</accession>
<evidence type="ECO:0000313" key="1">
    <source>
        <dbReference type="EMBL" id="CAK9144241.1"/>
    </source>
</evidence>
<dbReference type="Proteomes" id="UP001642360">
    <property type="component" value="Unassembled WGS sequence"/>
</dbReference>
<protein>
    <submittedName>
        <fullName evidence="1">Uncharacterized protein</fullName>
    </submittedName>
</protein>
<evidence type="ECO:0000313" key="2">
    <source>
        <dbReference type="Proteomes" id="UP001642360"/>
    </source>
</evidence>
<dbReference type="EMBL" id="CAUOFW020001380">
    <property type="protein sequence ID" value="CAK9144241.1"/>
    <property type="molecule type" value="Genomic_DNA"/>
</dbReference>
<organism evidence="1 2">
    <name type="scientific">Ilex paraguariensis</name>
    <name type="common">yerba mate</name>
    <dbReference type="NCBI Taxonomy" id="185542"/>
    <lineage>
        <taxon>Eukaryota</taxon>
        <taxon>Viridiplantae</taxon>
        <taxon>Streptophyta</taxon>
        <taxon>Embryophyta</taxon>
        <taxon>Tracheophyta</taxon>
        <taxon>Spermatophyta</taxon>
        <taxon>Magnoliopsida</taxon>
        <taxon>eudicotyledons</taxon>
        <taxon>Gunneridae</taxon>
        <taxon>Pentapetalae</taxon>
        <taxon>asterids</taxon>
        <taxon>campanulids</taxon>
        <taxon>Aquifoliales</taxon>
        <taxon>Aquifoliaceae</taxon>
        <taxon>Ilex</taxon>
    </lineage>
</organism>